<evidence type="ECO:0000313" key="7">
    <source>
        <dbReference type="Proteomes" id="UP000585614"/>
    </source>
</evidence>
<dbReference type="EMBL" id="JACAGC010000001">
    <property type="protein sequence ID" value="KAF6390738.1"/>
    <property type="molecule type" value="Genomic_DNA"/>
</dbReference>
<name>A0A7J8AWE2_RHIFE</name>
<dbReference type="AlphaFoldDB" id="A0A7J8AWE2"/>
<dbReference type="GO" id="GO:0000122">
    <property type="term" value="P:negative regulation of transcription by RNA polymerase II"/>
    <property type="evidence" value="ECO:0007669"/>
    <property type="project" value="TreeGrafter"/>
</dbReference>
<accession>A0A7J8AWE2</accession>
<dbReference type="GO" id="GO:0005634">
    <property type="term" value="C:nucleus"/>
    <property type="evidence" value="ECO:0007669"/>
    <property type="project" value="UniProtKB-SubCell"/>
</dbReference>
<evidence type="ECO:0000256" key="3">
    <source>
        <dbReference type="ARBA" id="ARBA00022473"/>
    </source>
</evidence>
<dbReference type="OrthoDB" id="5978888at2759"/>
<evidence type="ECO:0000313" key="6">
    <source>
        <dbReference type="EMBL" id="KAF6390738.1"/>
    </source>
</evidence>
<proteinExistence type="inferred from homology"/>
<feature type="compositionally biased region" description="Acidic residues" evidence="5">
    <location>
        <begin position="132"/>
        <end position="151"/>
    </location>
</feature>
<dbReference type="Pfam" id="PF14998">
    <property type="entry name" value="Ripply"/>
    <property type="match status" value="1"/>
</dbReference>
<reference evidence="6 7" key="1">
    <citation type="journal article" date="2020" name="Nature">
        <title>Six reference-quality genomes reveal evolution of bat adaptations.</title>
        <authorList>
            <person name="Jebb D."/>
            <person name="Huang Z."/>
            <person name="Pippel M."/>
            <person name="Hughes G.M."/>
            <person name="Lavrichenko K."/>
            <person name="Devanna P."/>
            <person name="Winkler S."/>
            <person name="Jermiin L.S."/>
            <person name="Skirmuntt E.C."/>
            <person name="Katzourakis A."/>
            <person name="Burkitt-Gray L."/>
            <person name="Ray D.A."/>
            <person name="Sullivan K.A.M."/>
            <person name="Roscito J.G."/>
            <person name="Kirilenko B.M."/>
            <person name="Davalos L.M."/>
            <person name="Corthals A.P."/>
            <person name="Power M.L."/>
            <person name="Jones G."/>
            <person name="Ransome R.D."/>
            <person name="Dechmann D.K.N."/>
            <person name="Locatelli A.G."/>
            <person name="Puechmaille S.J."/>
            <person name="Fedrigo O."/>
            <person name="Jarvis E.D."/>
            <person name="Hiller M."/>
            <person name="Vernes S.C."/>
            <person name="Myers E.W."/>
            <person name="Teeling E.C."/>
        </authorList>
    </citation>
    <scope>NUCLEOTIDE SEQUENCE [LARGE SCALE GENOMIC DNA]</scope>
    <source>
        <strain evidence="6">MRhiFer1</strain>
        <tissue evidence="6">Lung</tissue>
    </source>
</reference>
<protein>
    <submittedName>
        <fullName evidence="6">Ripply transcriptional repressor 1</fullName>
    </submittedName>
</protein>
<dbReference type="GO" id="GO:0009880">
    <property type="term" value="P:embryonic pattern specification"/>
    <property type="evidence" value="ECO:0007669"/>
    <property type="project" value="TreeGrafter"/>
</dbReference>
<comment type="subcellular location">
    <subcellularLocation>
        <location evidence="1">Nucleus</location>
    </subcellularLocation>
</comment>
<evidence type="ECO:0000256" key="4">
    <source>
        <dbReference type="ARBA" id="ARBA00023242"/>
    </source>
</evidence>
<gene>
    <name evidence="6" type="ORF">mRhiFer1_014401</name>
</gene>
<feature type="region of interest" description="Disordered" evidence="5">
    <location>
        <begin position="132"/>
        <end position="180"/>
    </location>
</feature>
<keyword evidence="4" id="KW-0539">Nucleus</keyword>
<keyword evidence="3" id="KW-0217">Developmental protein</keyword>
<dbReference type="PANTHER" id="PTHR16770">
    <property type="entry name" value="PROTEIN RIPPLY-LIKE"/>
    <property type="match status" value="1"/>
</dbReference>
<comment type="similarity">
    <text evidence="2">Belongs to the ripply family.</text>
</comment>
<dbReference type="InterPro" id="IPR028127">
    <property type="entry name" value="Ripply_fam"/>
</dbReference>
<evidence type="ECO:0000256" key="2">
    <source>
        <dbReference type="ARBA" id="ARBA00006944"/>
    </source>
</evidence>
<dbReference type="PANTHER" id="PTHR16770:SF5">
    <property type="entry name" value="PROTEIN RIPPLY1"/>
    <property type="match status" value="1"/>
</dbReference>
<comment type="caution">
    <text evidence="6">The sequence shown here is derived from an EMBL/GenBank/DDBJ whole genome shotgun (WGS) entry which is preliminary data.</text>
</comment>
<organism evidence="6 7">
    <name type="scientific">Rhinolophus ferrumequinum</name>
    <name type="common">Greater horseshoe bat</name>
    <dbReference type="NCBI Taxonomy" id="59479"/>
    <lineage>
        <taxon>Eukaryota</taxon>
        <taxon>Metazoa</taxon>
        <taxon>Chordata</taxon>
        <taxon>Craniata</taxon>
        <taxon>Vertebrata</taxon>
        <taxon>Euteleostomi</taxon>
        <taxon>Mammalia</taxon>
        <taxon>Eutheria</taxon>
        <taxon>Laurasiatheria</taxon>
        <taxon>Chiroptera</taxon>
        <taxon>Yinpterochiroptera</taxon>
        <taxon>Rhinolophoidea</taxon>
        <taxon>Rhinolophidae</taxon>
        <taxon>Rhinolophinae</taxon>
        <taxon>Rhinolophus</taxon>
    </lineage>
</organism>
<dbReference type="Proteomes" id="UP000585614">
    <property type="component" value="Unassembled WGS sequence"/>
</dbReference>
<sequence>MDPAAPATAAAPVSALALSIVPAIAQGPLALPDLLSPSPPLSCGQEVDGSERRVCLWRPWLCSTNDSPRKVRKLVDLATGGATSAEVTKADFEFHHPVRLFWPKSRFFDYLYSDGEILLQHFPVQATINLYEDSDSEEEEDEKEEDEEEEEKKEADEKGPEGCVRVPGSAPHRAAIHLPS</sequence>
<evidence type="ECO:0000256" key="5">
    <source>
        <dbReference type="SAM" id="MobiDB-lite"/>
    </source>
</evidence>
<evidence type="ECO:0000256" key="1">
    <source>
        <dbReference type="ARBA" id="ARBA00004123"/>
    </source>
</evidence>